<comment type="caution">
    <text evidence="1">The sequence shown here is derived from an EMBL/GenBank/DDBJ whole genome shotgun (WGS) entry which is preliminary data.</text>
</comment>
<proteinExistence type="predicted"/>
<evidence type="ECO:0000313" key="1">
    <source>
        <dbReference type="EMBL" id="CAK9151910.1"/>
    </source>
</evidence>
<dbReference type="SUPFAM" id="SSF54427">
    <property type="entry name" value="NTF2-like"/>
    <property type="match status" value="1"/>
</dbReference>
<dbReference type="InterPro" id="IPR032710">
    <property type="entry name" value="NTF2-like_dom_sf"/>
</dbReference>
<organism evidence="1 2">
    <name type="scientific">Ilex paraguariensis</name>
    <name type="common">yerba mate</name>
    <dbReference type="NCBI Taxonomy" id="185542"/>
    <lineage>
        <taxon>Eukaryota</taxon>
        <taxon>Viridiplantae</taxon>
        <taxon>Streptophyta</taxon>
        <taxon>Embryophyta</taxon>
        <taxon>Tracheophyta</taxon>
        <taxon>Spermatophyta</taxon>
        <taxon>Magnoliopsida</taxon>
        <taxon>eudicotyledons</taxon>
        <taxon>Gunneridae</taxon>
        <taxon>Pentapetalae</taxon>
        <taxon>asterids</taxon>
        <taxon>campanulids</taxon>
        <taxon>Aquifoliales</taxon>
        <taxon>Aquifoliaceae</taxon>
        <taxon>Ilex</taxon>
    </lineage>
</organism>
<dbReference type="EMBL" id="CAUOFW020002170">
    <property type="protein sequence ID" value="CAK9151910.1"/>
    <property type="molecule type" value="Genomic_DNA"/>
</dbReference>
<keyword evidence="2" id="KW-1185">Reference proteome</keyword>
<reference evidence="1 2" key="1">
    <citation type="submission" date="2024-02" db="EMBL/GenBank/DDBJ databases">
        <authorList>
            <person name="Vignale AGUSTIN F."/>
            <person name="Sosa J E."/>
            <person name="Modenutti C."/>
        </authorList>
    </citation>
    <scope>NUCLEOTIDE SEQUENCE [LARGE SCALE GENOMIC DNA]</scope>
</reference>
<dbReference type="Proteomes" id="UP001642360">
    <property type="component" value="Unassembled WGS sequence"/>
</dbReference>
<evidence type="ECO:0000313" key="2">
    <source>
        <dbReference type="Proteomes" id="UP001642360"/>
    </source>
</evidence>
<gene>
    <name evidence="1" type="ORF">ILEXP_LOCUS20078</name>
</gene>
<sequence>MLVLPTSSFPPFHLRATNLPAFTTNAIRRIGHDSSVVSPIKYRRGTWILNRNPTQISSSNDNQTVVVDEKCILVSSSTVVRKFYDGINSHDLASVEGLIAENCVYEDLIFPKPFVGREKKAKVGRPYLHTGTVSTRP</sequence>
<dbReference type="PANTHER" id="PTHR33698:SF3">
    <property type="entry name" value="OS09G0266000 PROTEIN"/>
    <property type="match status" value="1"/>
</dbReference>
<name>A0ABC8S430_9AQUA</name>
<dbReference type="AlphaFoldDB" id="A0ABC8S430"/>
<dbReference type="PANTHER" id="PTHR33698">
    <property type="entry name" value="NUCLEAR TRANSPORT FACTOR 2 (NTF2)-LIKE PROTEIN"/>
    <property type="match status" value="1"/>
</dbReference>
<accession>A0ABC8S430</accession>
<protein>
    <submittedName>
        <fullName evidence="1">Uncharacterized protein</fullName>
    </submittedName>
</protein>
<dbReference type="Gene3D" id="3.10.450.50">
    <property type="match status" value="1"/>
</dbReference>